<feature type="domain" description="HTH tetR-type" evidence="4">
    <location>
        <begin position="11"/>
        <end position="71"/>
    </location>
</feature>
<evidence type="ECO:0000256" key="1">
    <source>
        <dbReference type="ARBA" id="ARBA00022491"/>
    </source>
</evidence>
<dbReference type="PANTHER" id="PTHR43479:SF11">
    <property type="entry name" value="ACREF_ENVCD OPERON REPRESSOR-RELATED"/>
    <property type="match status" value="1"/>
</dbReference>
<dbReference type="PANTHER" id="PTHR43479">
    <property type="entry name" value="ACREF/ENVCD OPERON REPRESSOR-RELATED"/>
    <property type="match status" value="1"/>
</dbReference>
<dbReference type="Gene3D" id="1.10.357.10">
    <property type="entry name" value="Tetracycline Repressor, domain 2"/>
    <property type="match status" value="1"/>
</dbReference>
<dbReference type="EMBL" id="FOGT01000009">
    <property type="protein sequence ID" value="SES14946.1"/>
    <property type="molecule type" value="Genomic_DNA"/>
</dbReference>
<dbReference type="RefSeq" id="WP_093052314.1">
    <property type="nucleotide sequence ID" value="NZ_FOGT01000009.1"/>
</dbReference>
<feature type="DNA-binding region" description="H-T-H motif" evidence="3">
    <location>
        <begin position="34"/>
        <end position="53"/>
    </location>
</feature>
<accession>A0A1H9UZV5</accession>
<dbReference type="PRINTS" id="PR00455">
    <property type="entry name" value="HTHTETR"/>
</dbReference>
<dbReference type="InterPro" id="IPR009057">
    <property type="entry name" value="Homeodomain-like_sf"/>
</dbReference>
<evidence type="ECO:0000259" key="4">
    <source>
        <dbReference type="PROSITE" id="PS50977"/>
    </source>
</evidence>
<dbReference type="InterPro" id="IPR050624">
    <property type="entry name" value="HTH-type_Tx_Regulator"/>
</dbReference>
<gene>
    <name evidence="5" type="ORF">SAMN05518684_10936</name>
</gene>
<keyword evidence="1" id="KW-0678">Repressor</keyword>
<dbReference type="GO" id="GO:0003677">
    <property type="term" value="F:DNA binding"/>
    <property type="evidence" value="ECO:0007669"/>
    <property type="project" value="UniProtKB-UniRule"/>
</dbReference>
<dbReference type="PROSITE" id="PS01081">
    <property type="entry name" value="HTH_TETR_1"/>
    <property type="match status" value="1"/>
</dbReference>
<dbReference type="SUPFAM" id="SSF46689">
    <property type="entry name" value="Homeodomain-like"/>
    <property type="match status" value="1"/>
</dbReference>
<proteinExistence type="predicted"/>
<dbReference type="InterPro" id="IPR036271">
    <property type="entry name" value="Tet_transcr_reg_TetR-rel_C_sf"/>
</dbReference>
<dbReference type="InterPro" id="IPR001647">
    <property type="entry name" value="HTH_TetR"/>
</dbReference>
<evidence type="ECO:0000256" key="3">
    <source>
        <dbReference type="PROSITE-ProRule" id="PRU00335"/>
    </source>
</evidence>
<dbReference type="OrthoDB" id="9812484at2"/>
<sequence length="209" mass="24272">MPKKTFMNLSKDKKERILNVMIDEFYEHGYENASISRIVASAGIAKGSFYQYFNDKQDMFKYMIDVMRQEKLTYLETISADEFKSDFFALLRKLLKGGLAFLRDHPKQAVIYDRFMASADEAVKKGVMGEGINASNVFLEKILHERKAANELSSDLDVRFMAHILTSVSLSFGEYFRNQYEDLSKIKDEEYDHIVEQTIKLFQYGIGKM</sequence>
<dbReference type="SUPFAM" id="SSF48498">
    <property type="entry name" value="Tetracyclin repressor-like, C-terminal domain"/>
    <property type="match status" value="1"/>
</dbReference>
<keyword evidence="6" id="KW-1185">Reference proteome</keyword>
<evidence type="ECO:0000256" key="2">
    <source>
        <dbReference type="ARBA" id="ARBA00023125"/>
    </source>
</evidence>
<evidence type="ECO:0000313" key="5">
    <source>
        <dbReference type="EMBL" id="SES14946.1"/>
    </source>
</evidence>
<keyword evidence="2 3" id="KW-0238">DNA-binding</keyword>
<reference evidence="6" key="1">
    <citation type="submission" date="2016-10" db="EMBL/GenBank/DDBJ databases">
        <authorList>
            <person name="Varghese N."/>
            <person name="Submissions S."/>
        </authorList>
    </citation>
    <scope>NUCLEOTIDE SEQUENCE [LARGE SCALE GENOMIC DNA]</scope>
    <source>
        <strain evidence="6">S9</strain>
    </source>
</reference>
<dbReference type="Pfam" id="PF00440">
    <property type="entry name" value="TetR_N"/>
    <property type="match status" value="1"/>
</dbReference>
<dbReference type="PROSITE" id="PS50977">
    <property type="entry name" value="HTH_TETR_2"/>
    <property type="match status" value="1"/>
</dbReference>
<organism evidence="5 6">
    <name type="scientific">Salipaludibacillus aurantiacus</name>
    <dbReference type="NCBI Taxonomy" id="1601833"/>
    <lineage>
        <taxon>Bacteria</taxon>
        <taxon>Bacillati</taxon>
        <taxon>Bacillota</taxon>
        <taxon>Bacilli</taxon>
        <taxon>Bacillales</taxon>
        <taxon>Bacillaceae</taxon>
    </lineage>
</organism>
<dbReference type="AlphaFoldDB" id="A0A1H9UZV5"/>
<protein>
    <submittedName>
        <fullName evidence="5">DNA-binding transcriptional regulator, AcrR family</fullName>
    </submittedName>
</protein>
<name>A0A1H9UZV5_9BACI</name>
<dbReference type="Proteomes" id="UP000198571">
    <property type="component" value="Unassembled WGS sequence"/>
</dbReference>
<dbReference type="STRING" id="1601833.SAMN05518684_10936"/>
<dbReference type="InterPro" id="IPR023772">
    <property type="entry name" value="DNA-bd_HTH_TetR-type_CS"/>
</dbReference>
<evidence type="ECO:0000313" key="6">
    <source>
        <dbReference type="Proteomes" id="UP000198571"/>
    </source>
</evidence>